<evidence type="ECO:0000313" key="8">
    <source>
        <dbReference type="Proteomes" id="UP000032233"/>
    </source>
</evidence>
<dbReference type="GO" id="GO:0005886">
    <property type="term" value="C:plasma membrane"/>
    <property type="evidence" value="ECO:0007669"/>
    <property type="project" value="UniProtKB-SubCell"/>
</dbReference>
<comment type="caution">
    <text evidence="7">The sequence shown here is derived from an EMBL/GenBank/DDBJ whole genome shotgun (WGS) entry which is preliminary data.</text>
</comment>
<dbReference type="NCBIfam" id="TIGR00374">
    <property type="entry name" value="flippase-like domain"/>
    <property type="match status" value="1"/>
</dbReference>
<dbReference type="InterPro" id="IPR022791">
    <property type="entry name" value="L-PG_synthase/AglD"/>
</dbReference>
<feature type="transmembrane region" description="Helical" evidence="6">
    <location>
        <begin position="125"/>
        <end position="146"/>
    </location>
</feature>
<dbReference type="AlphaFoldDB" id="A0A0D2IYF8"/>
<keyword evidence="8" id="KW-1185">Reference proteome</keyword>
<feature type="transmembrane region" description="Helical" evidence="6">
    <location>
        <begin position="152"/>
        <end position="171"/>
    </location>
</feature>
<keyword evidence="4 6" id="KW-1133">Transmembrane helix</keyword>
<evidence type="ECO:0000256" key="2">
    <source>
        <dbReference type="ARBA" id="ARBA00022475"/>
    </source>
</evidence>
<dbReference type="OrthoDB" id="5470260at2"/>
<evidence type="ECO:0000256" key="1">
    <source>
        <dbReference type="ARBA" id="ARBA00004651"/>
    </source>
</evidence>
<evidence type="ECO:0000313" key="7">
    <source>
        <dbReference type="EMBL" id="KIX11024.1"/>
    </source>
</evidence>
<dbReference type="RefSeq" id="WP_044352736.1">
    <property type="nucleotide sequence ID" value="NZ_AZAC01000078.1"/>
</dbReference>
<dbReference type="PANTHER" id="PTHR40277">
    <property type="entry name" value="BLL5419 PROTEIN"/>
    <property type="match status" value="1"/>
</dbReference>
<evidence type="ECO:0000256" key="6">
    <source>
        <dbReference type="SAM" id="Phobius"/>
    </source>
</evidence>
<accession>A0A0D2IYF8</accession>
<dbReference type="STRING" id="1429043.X474_27265"/>
<keyword evidence="5 6" id="KW-0472">Membrane</keyword>
<proteinExistence type="predicted"/>
<name>A0A0D2IYF8_9BACT</name>
<evidence type="ECO:0000256" key="4">
    <source>
        <dbReference type="ARBA" id="ARBA00022989"/>
    </source>
</evidence>
<reference evidence="7 8" key="1">
    <citation type="submission" date="2013-11" db="EMBL/GenBank/DDBJ databases">
        <title>Metagenomic analysis of a methanogenic consortium involved in long chain n-alkane degradation.</title>
        <authorList>
            <person name="Davidova I.A."/>
            <person name="Callaghan A.V."/>
            <person name="Wawrik B."/>
            <person name="Pruitt S."/>
            <person name="Marks C."/>
            <person name="Duncan K.E."/>
            <person name="Suflita J.M."/>
        </authorList>
    </citation>
    <scope>NUCLEOTIDE SEQUENCE [LARGE SCALE GENOMIC DNA]</scope>
    <source>
        <strain evidence="7 8">SPR</strain>
    </source>
</reference>
<organism evidence="7 8">
    <name type="scientific">Dethiosulfatarculus sandiegensis</name>
    <dbReference type="NCBI Taxonomy" id="1429043"/>
    <lineage>
        <taxon>Bacteria</taxon>
        <taxon>Pseudomonadati</taxon>
        <taxon>Thermodesulfobacteriota</taxon>
        <taxon>Desulfarculia</taxon>
        <taxon>Desulfarculales</taxon>
        <taxon>Desulfarculaceae</taxon>
        <taxon>Dethiosulfatarculus</taxon>
    </lineage>
</organism>
<feature type="transmembrane region" description="Helical" evidence="6">
    <location>
        <begin position="6"/>
        <end position="28"/>
    </location>
</feature>
<feature type="transmembrane region" description="Helical" evidence="6">
    <location>
        <begin position="289"/>
        <end position="312"/>
    </location>
</feature>
<feature type="transmembrane region" description="Helical" evidence="6">
    <location>
        <begin position="40"/>
        <end position="61"/>
    </location>
</feature>
<evidence type="ECO:0000256" key="5">
    <source>
        <dbReference type="ARBA" id="ARBA00023136"/>
    </source>
</evidence>
<keyword evidence="3 6" id="KW-0812">Transmembrane</keyword>
<dbReference type="PANTHER" id="PTHR40277:SF1">
    <property type="entry name" value="BLL5419 PROTEIN"/>
    <property type="match status" value="1"/>
</dbReference>
<evidence type="ECO:0000256" key="3">
    <source>
        <dbReference type="ARBA" id="ARBA00022692"/>
    </source>
</evidence>
<gene>
    <name evidence="7" type="ORF">X474_27265</name>
</gene>
<protein>
    <recommendedName>
        <fullName evidence="9">Lysylphosphatidylglycerol synthetase</fullName>
    </recommendedName>
</protein>
<dbReference type="Proteomes" id="UP000032233">
    <property type="component" value="Unassembled WGS sequence"/>
</dbReference>
<comment type="subcellular location">
    <subcellularLocation>
        <location evidence="1">Cell membrane</location>
        <topology evidence="1">Multi-pass membrane protein</topology>
    </subcellularLocation>
</comment>
<feature type="transmembrane region" description="Helical" evidence="6">
    <location>
        <begin position="264"/>
        <end position="283"/>
    </location>
</feature>
<dbReference type="EMBL" id="AZAC01000078">
    <property type="protein sequence ID" value="KIX11024.1"/>
    <property type="molecule type" value="Genomic_DNA"/>
</dbReference>
<keyword evidence="2" id="KW-1003">Cell membrane</keyword>
<dbReference type="Pfam" id="PF03706">
    <property type="entry name" value="LPG_synthase_TM"/>
    <property type="match status" value="1"/>
</dbReference>
<sequence>MSFIKGPWFRLIISAGLMFVLLGFMVDLKEAGRALAEARWGYLGWLALWITLDRLLMAYKWRVLVICRGLEISFWQTIRAYYLSTFAGCFLPSTVGGDAMRVACVSNHSRPLSVLTASVALERTLGFVASAMAAALALSLLAGMAVDTPYGLVGWSLGILLASVLAVGLTLSKRPARWMAALPEKLAKKGRVLGWVGKLLAAYSEYRNHPLALAWFLFLSIIEQSVPVVGTWLTALAFNIDLSLLESAAVAPLALLFTRIPVSVSGFGVVEGLYVAFFGLVGLTATDSFILGLIANLSIVVTTLPGALFYAVGGLKGRGSGV</sequence>
<evidence type="ECO:0008006" key="9">
    <source>
        <dbReference type="Google" id="ProtNLM"/>
    </source>
</evidence>
<feature type="transmembrane region" description="Helical" evidence="6">
    <location>
        <begin position="211"/>
        <end position="230"/>
    </location>
</feature>
<dbReference type="InParanoid" id="A0A0D2IYF8"/>